<dbReference type="PANTHER" id="PTHR10417">
    <property type="entry name" value="GLUCOCORTICOID MODULATORY ELEMENT-BINDING PROTEIN"/>
    <property type="match status" value="1"/>
</dbReference>
<organism evidence="4 6">
    <name type="scientific">Mus musculus</name>
    <name type="common">Mouse</name>
    <dbReference type="NCBI Taxonomy" id="10090"/>
    <lineage>
        <taxon>Eukaryota</taxon>
        <taxon>Metazoa</taxon>
        <taxon>Chordata</taxon>
        <taxon>Craniata</taxon>
        <taxon>Vertebrata</taxon>
        <taxon>Euteleostomi</taxon>
        <taxon>Mammalia</taxon>
        <taxon>Eutheria</taxon>
        <taxon>Euarchontoglires</taxon>
        <taxon>Glires</taxon>
        <taxon>Rodentia</taxon>
        <taxon>Myomorpha</taxon>
        <taxon>Muroidea</taxon>
        <taxon>Muridae</taxon>
        <taxon>Murinae</taxon>
        <taxon>Mus</taxon>
        <taxon>Mus</taxon>
    </lineage>
</organism>
<keyword evidence="6" id="KW-1185">Reference proteome</keyword>
<reference evidence="4 6" key="1">
    <citation type="journal article" date="2009" name="PLoS Biol.">
        <title>Lineage-specific biology revealed by a finished genome assembly of the mouse.</title>
        <authorList>
            <consortium name="Mouse Genome Sequencing Consortium"/>
            <person name="Church D.M."/>
            <person name="Goodstadt L."/>
            <person name="Hillier L.W."/>
            <person name="Zody M.C."/>
            <person name="Goldstein S."/>
            <person name="She X."/>
            <person name="Bult C.J."/>
            <person name="Agarwala R."/>
            <person name="Cherry J.L."/>
            <person name="DiCuccio M."/>
            <person name="Hlavina W."/>
            <person name="Kapustin Y."/>
            <person name="Meric P."/>
            <person name="Maglott D."/>
            <person name="Birtle Z."/>
            <person name="Marques A.C."/>
            <person name="Graves T."/>
            <person name="Zhou S."/>
            <person name="Teague B."/>
            <person name="Potamousis K."/>
            <person name="Churas C."/>
            <person name="Place M."/>
            <person name="Herschleb J."/>
            <person name="Runnheim R."/>
            <person name="Forrest D."/>
            <person name="Amos-Landgraf J."/>
            <person name="Schwartz D.C."/>
            <person name="Cheng Z."/>
            <person name="Lindblad-Toh K."/>
            <person name="Eichler E.E."/>
            <person name="Ponting C.P."/>
        </authorList>
    </citation>
    <scope>NUCLEOTIDE SEQUENCE [LARGE SCALE GENOMIC DNA]</scope>
    <source>
        <strain evidence="4 6">C57BL/6J</strain>
    </source>
</reference>
<accession>D6RG43</accession>
<reference evidence="4" key="4">
    <citation type="submission" date="2025-09" db="UniProtKB">
        <authorList>
            <consortium name="Ensembl"/>
        </authorList>
    </citation>
    <scope>IDENTIFICATION</scope>
    <source>
        <strain evidence="4">C57BL/6J</strain>
    </source>
</reference>
<dbReference type="Ensembl" id="ENSMUST00000141110.8">
    <property type="protein sequence ID" value="ENSMUSP00000115853.2"/>
    <property type="gene ID" value="ENSMUSG00000038705.14"/>
</dbReference>
<dbReference type="PeptideAtlas" id="D6RG43"/>
<keyword evidence="2" id="KW-0804">Transcription</keyword>
<reference evidence="4 6" key="2">
    <citation type="journal article" date="2011" name="PLoS Biol.">
        <title>Modernizing reference genome assemblies.</title>
        <authorList>
            <person name="Church D.M."/>
            <person name="Schneider V.A."/>
            <person name="Graves T."/>
            <person name="Auger K."/>
            <person name="Cunningham F."/>
            <person name="Bouk N."/>
            <person name="Chen H.C."/>
            <person name="Agarwala R."/>
            <person name="McLaren W.M."/>
            <person name="Ritchie G.R."/>
            <person name="Albracht D."/>
            <person name="Kremitzki M."/>
            <person name="Rock S."/>
            <person name="Kotkiewicz H."/>
            <person name="Kremitzki C."/>
            <person name="Wollam A."/>
            <person name="Trani L."/>
            <person name="Fulton L."/>
            <person name="Fulton R."/>
            <person name="Matthews L."/>
            <person name="Whitehead S."/>
            <person name="Chow W."/>
            <person name="Torrance J."/>
            <person name="Dunn M."/>
            <person name="Harden G."/>
            <person name="Threadgold G."/>
            <person name="Wood J."/>
            <person name="Collins J."/>
            <person name="Heath P."/>
            <person name="Griffiths G."/>
            <person name="Pelan S."/>
            <person name="Grafham D."/>
            <person name="Eichler E.E."/>
            <person name="Weinstock G."/>
            <person name="Mardis E.R."/>
            <person name="Wilson R.K."/>
            <person name="Howe K."/>
            <person name="Flicek P."/>
            <person name="Hubbard T."/>
        </authorList>
    </citation>
    <scope>NUCLEOTIDE SEQUENCE [LARGE SCALE GENOMIC DNA]</scope>
    <source>
        <strain evidence="4 6">C57BL/6J</strain>
    </source>
</reference>
<dbReference type="Proteomes" id="UP000000589">
    <property type="component" value="Chromosome 2"/>
</dbReference>
<protein>
    <submittedName>
        <fullName evidence="4">Glucocorticoid modulatory element binding protein 2</fullName>
    </submittedName>
</protein>
<dbReference type="AlphaFoldDB" id="D6RG43"/>
<dbReference type="PANTHER" id="PTHR10417:SF2">
    <property type="entry name" value="GLUCOCORTICOID MODULATORY ELEMENT-BINDING PROTEIN 2"/>
    <property type="match status" value="1"/>
</dbReference>
<reference evidence="4" key="3">
    <citation type="submission" date="2025-08" db="UniProtKB">
        <authorList>
            <consortium name="Ensembl"/>
        </authorList>
    </citation>
    <scope>IDENTIFICATION</scope>
    <source>
        <strain evidence="4">C57BL/6J</strain>
    </source>
</reference>
<dbReference type="Antibodypedia" id="1759">
    <property type="antibodies" value="117 antibodies from 23 providers"/>
</dbReference>
<evidence type="ECO:0000313" key="5">
    <source>
        <dbReference type="MGI" id="MGI:2652836"/>
    </source>
</evidence>
<evidence type="ECO:0000256" key="3">
    <source>
        <dbReference type="ARBA" id="ARBA00023242"/>
    </source>
</evidence>
<evidence type="ECO:0000256" key="2">
    <source>
        <dbReference type="ARBA" id="ARBA00023163"/>
    </source>
</evidence>
<proteinExistence type="predicted"/>
<dbReference type="VEuPathDB" id="HostDB:ENSMUSG00000038705"/>
<dbReference type="ExpressionAtlas" id="D6RG43">
    <property type="expression patterns" value="baseline and differential"/>
</dbReference>
<dbReference type="AGR" id="MGI:2652836"/>
<dbReference type="MGI" id="MGI:2652836">
    <property type="gene designation" value="Gmeb2"/>
</dbReference>
<keyword evidence="3" id="KW-0539">Nucleus</keyword>
<dbReference type="Bgee" id="ENSMUSG00000038705">
    <property type="expression patterns" value="Expressed in granulocyte and 219 other cell types or tissues"/>
</dbReference>
<dbReference type="ProteomicsDB" id="312727"/>
<gene>
    <name evidence="4 5" type="primary">Gmeb2</name>
</gene>
<keyword evidence="1" id="KW-0805">Transcription regulation</keyword>
<evidence type="ECO:0000313" key="4">
    <source>
        <dbReference type="Ensembl" id="ENSMUSP00000115853.2"/>
    </source>
</evidence>
<evidence type="ECO:0000256" key="1">
    <source>
        <dbReference type="ARBA" id="ARBA00023015"/>
    </source>
</evidence>
<sequence length="78" mass="7899">MATPDVSVHMEEVVVVTTPDTAVDGSGVEEVKTVLVTTNLAPHGGDLTEDNMETENAAAAAAAAFTASSQLKEAVLDG</sequence>
<name>D6RG43_MOUSE</name>
<evidence type="ECO:0000313" key="6">
    <source>
        <dbReference type="Proteomes" id="UP000000589"/>
    </source>
</evidence>
<dbReference type="GeneTree" id="ENSGT00410000025596"/>
<dbReference type="HOGENOM" id="CLU_2621407_0_0_1"/>